<dbReference type="OrthoDB" id="8883818at2759"/>
<feature type="region of interest" description="Disordered" evidence="1">
    <location>
        <begin position="880"/>
        <end position="926"/>
    </location>
</feature>
<organism evidence="2 3">
    <name type="scientific">Pycnococcus provasolii</name>
    <dbReference type="NCBI Taxonomy" id="41880"/>
    <lineage>
        <taxon>Eukaryota</taxon>
        <taxon>Viridiplantae</taxon>
        <taxon>Chlorophyta</taxon>
        <taxon>Pseudoscourfieldiophyceae</taxon>
        <taxon>Pseudoscourfieldiales</taxon>
        <taxon>Pycnococcaceae</taxon>
        <taxon>Pycnococcus</taxon>
    </lineage>
</organism>
<dbReference type="InterPro" id="IPR046351">
    <property type="entry name" value="UTP4"/>
</dbReference>
<dbReference type="GO" id="GO:0003723">
    <property type="term" value="F:RNA binding"/>
    <property type="evidence" value="ECO:0007669"/>
    <property type="project" value="TreeGrafter"/>
</dbReference>
<accession>A0A830HF46</accession>
<sequence>MIRLHRARMVPWCPAPVTSSCASSDGSLVAVARESGAVELYETSSWALLAESHVAASLSSGLLSLAFVEGRIFVGTVAARIFELRQGRAARPTDSRGGAVWGMAAEPMAATTGAQRVAAACDDGRCRVWALAEDDDVQGDSPALELAMACDPPATGRALCVAWSGDGTMLAVGTSHGTAHVYASTNGREAVRVVVTTRGDGETAGAAMTPTRDAKFGSKLTLEQRAAAARAAVKRDLPVGRDAVVADEIAAYESRTCVWCVAFTRDGKLAAGDQGGSVTLWDVASAMRRGHGASAAAIAAFHVHQGPVLCIAASRTLDAVFASGTDSRVALFQKVGDDHSAKWVLNGLKRPHSRDVRALVCVPPRRGGGDEEWLLSGGDDLRLVIAHCPTFLQRRSAFVSRAPAPTKCAVVRTAASSEGQLSVPPLMLSHDAESGQVNLFRLGAVVNENAVPESMRATEAGMEVVLARPPRHLLAINTAKRRCDVAAMSDISADGKATLALSSHEVGTRVLTLHYDANTDTAEVRPVSLEARLPSTGAVCVTSDGSRLVAVEASSGVIRIVDVSTGETVGSFFDFAAAHVRPVPENDEAGMVPRASVRRVVQSLNRATLMSRRERLRNHRNARKRHRSAAKAVSTGSGGSVSGGGSGDERYTSLSGGGSGGESDGTGGASDLTGDSRGAVWDTFTATSSAGLHGTSVSRVAVSTDGRWLACAGGGGLKFGPLAAARAVVIYDLKRMALHGVLPLLGGAGRGGDATVTDVAFGTSALLRAPATEDEPEHAATLVCVARASNAVHVYIAETLAAHPWCKHRPTPRGLAEMPGVVSAVSFRPLSTAAPSSSKSKSKSKSKLVEAEPSPETCDTLLVVSPAALCHVKLHPRGRVTRDAGEDDDDDDDDDRDNGTVVHPKGAGSRRRRRAEKSRDSDGVHVVPLDEPCLFGSFIGSNDALLVEANFEAAVAASGAAAPATRKRFGE</sequence>
<feature type="compositionally biased region" description="Gly residues" evidence="1">
    <location>
        <begin position="655"/>
        <end position="668"/>
    </location>
</feature>
<dbReference type="SUPFAM" id="SSF50998">
    <property type="entry name" value="Quinoprotein alcohol dehydrogenase-like"/>
    <property type="match status" value="1"/>
</dbReference>
<feature type="compositionally biased region" description="Gly residues" evidence="1">
    <location>
        <begin position="636"/>
        <end position="646"/>
    </location>
</feature>
<feature type="compositionally biased region" description="Acidic residues" evidence="1">
    <location>
        <begin position="885"/>
        <end position="896"/>
    </location>
</feature>
<dbReference type="EMBL" id="BNJQ01000006">
    <property type="protein sequence ID" value="GHP03969.1"/>
    <property type="molecule type" value="Genomic_DNA"/>
</dbReference>
<dbReference type="PROSITE" id="PS51257">
    <property type="entry name" value="PROKAR_LIPOPROTEIN"/>
    <property type="match status" value="1"/>
</dbReference>
<reference evidence="2" key="1">
    <citation type="submission" date="2020-10" db="EMBL/GenBank/DDBJ databases">
        <title>Unveiling of a novel bifunctional photoreceptor, Dualchrome1, isolated from a cosmopolitan green alga.</title>
        <authorList>
            <person name="Suzuki S."/>
            <person name="Kawachi M."/>
        </authorList>
    </citation>
    <scope>NUCLEOTIDE SEQUENCE</scope>
    <source>
        <strain evidence="2">NIES 2893</strain>
    </source>
</reference>
<evidence type="ECO:0000313" key="2">
    <source>
        <dbReference type="EMBL" id="GHP03969.1"/>
    </source>
</evidence>
<dbReference type="AlphaFoldDB" id="A0A830HF46"/>
<protein>
    <submittedName>
        <fullName evidence="2">Uncharacterized protein</fullName>
    </submittedName>
</protein>
<dbReference type="InterPro" id="IPR011047">
    <property type="entry name" value="Quinoprotein_ADH-like_sf"/>
</dbReference>
<dbReference type="InterPro" id="IPR036322">
    <property type="entry name" value="WD40_repeat_dom_sf"/>
</dbReference>
<feature type="region of interest" description="Disordered" evidence="1">
    <location>
        <begin position="830"/>
        <end position="856"/>
    </location>
</feature>
<comment type="caution">
    <text evidence="2">The sequence shown here is derived from an EMBL/GenBank/DDBJ whole genome shotgun (WGS) entry which is preliminary data.</text>
</comment>
<proteinExistence type="predicted"/>
<dbReference type="InterPro" id="IPR001680">
    <property type="entry name" value="WD40_rpt"/>
</dbReference>
<dbReference type="InterPro" id="IPR015943">
    <property type="entry name" value="WD40/YVTN_repeat-like_dom_sf"/>
</dbReference>
<dbReference type="GO" id="GO:0034455">
    <property type="term" value="C:t-UTP complex"/>
    <property type="evidence" value="ECO:0007669"/>
    <property type="project" value="TreeGrafter"/>
</dbReference>
<dbReference type="GO" id="GO:0032040">
    <property type="term" value="C:small-subunit processome"/>
    <property type="evidence" value="ECO:0007669"/>
    <property type="project" value="TreeGrafter"/>
</dbReference>
<evidence type="ECO:0000256" key="1">
    <source>
        <dbReference type="SAM" id="MobiDB-lite"/>
    </source>
</evidence>
<dbReference type="PANTHER" id="PTHR44163">
    <property type="entry name" value="U3 SMALL NUCLEOLAR RNA-ASSOCIATED PROTEIN 4 HOMOLOG"/>
    <property type="match status" value="1"/>
</dbReference>
<dbReference type="GO" id="GO:0030686">
    <property type="term" value="C:90S preribosome"/>
    <property type="evidence" value="ECO:0007669"/>
    <property type="project" value="InterPro"/>
</dbReference>
<dbReference type="PANTHER" id="PTHR44163:SF1">
    <property type="entry name" value="U3 SMALL NUCLEOLAR RNA-ASSOCIATED PROTEIN 4 HOMOLOG"/>
    <property type="match status" value="1"/>
</dbReference>
<dbReference type="Pfam" id="PF00400">
    <property type="entry name" value="WD40"/>
    <property type="match status" value="1"/>
</dbReference>
<gene>
    <name evidence="2" type="ORF">PPROV_000272300</name>
</gene>
<name>A0A830HF46_9CHLO</name>
<dbReference type="Gene3D" id="2.130.10.10">
    <property type="entry name" value="YVTN repeat-like/Quinoprotein amine dehydrogenase"/>
    <property type="match status" value="3"/>
</dbReference>
<keyword evidence="3" id="KW-1185">Reference proteome</keyword>
<dbReference type="GO" id="GO:0000462">
    <property type="term" value="P:maturation of SSU-rRNA from tricistronic rRNA transcript (SSU-rRNA, 5.8S rRNA, LSU-rRNA)"/>
    <property type="evidence" value="ECO:0007669"/>
    <property type="project" value="InterPro"/>
</dbReference>
<dbReference type="SUPFAM" id="SSF50978">
    <property type="entry name" value="WD40 repeat-like"/>
    <property type="match status" value="1"/>
</dbReference>
<dbReference type="SMART" id="SM00320">
    <property type="entry name" value="WD40"/>
    <property type="match status" value="6"/>
</dbReference>
<feature type="region of interest" description="Disordered" evidence="1">
    <location>
        <begin position="609"/>
        <end position="674"/>
    </location>
</feature>
<dbReference type="Proteomes" id="UP000660262">
    <property type="component" value="Unassembled WGS sequence"/>
</dbReference>
<feature type="compositionally biased region" description="Basic residues" evidence="1">
    <location>
        <begin position="614"/>
        <end position="629"/>
    </location>
</feature>
<evidence type="ECO:0000313" key="3">
    <source>
        <dbReference type="Proteomes" id="UP000660262"/>
    </source>
</evidence>